<protein>
    <submittedName>
        <fullName evidence="1">Uncharacterized protein</fullName>
    </submittedName>
</protein>
<accession>A0A917CB11</accession>
<organism evidence="1 2">
    <name type="scientific">Paenibacillus albidus</name>
    <dbReference type="NCBI Taxonomy" id="2041023"/>
    <lineage>
        <taxon>Bacteria</taxon>
        <taxon>Bacillati</taxon>
        <taxon>Bacillota</taxon>
        <taxon>Bacilli</taxon>
        <taxon>Bacillales</taxon>
        <taxon>Paenibacillaceae</taxon>
        <taxon>Paenibacillus</taxon>
    </lineage>
</organism>
<dbReference type="Proteomes" id="UP000637643">
    <property type="component" value="Unassembled WGS sequence"/>
</dbReference>
<dbReference type="RefSeq" id="WP_189025567.1">
    <property type="nucleotide sequence ID" value="NZ_BMKR01000009.1"/>
</dbReference>
<sequence>MTTNTHEEFKQDVDANPKKAEPLRTVNDIIDFYTNRKSYGESSIAK</sequence>
<keyword evidence="2" id="KW-1185">Reference proteome</keyword>
<proteinExistence type="predicted"/>
<reference evidence="1" key="2">
    <citation type="submission" date="2020-09" db="EMBL/GenBank/DDBJ databases">
        <authorList>
            <person name="Sun Q."/>
            <person name="Zhou Y."/>
        </authorList>
    </citation>
    <scope>NUCLEOTIDE SEQUENCE</scope>
    <source>
        <strain evidence="1">CGMCC 1.16134</strain>
    </source>
</reference>
<dbReference type="EMBL" id="BMKR01000009">
    <property type="protein sequence ID" value="GGF80511.1"/>
    <property type="molecule type" value="Genomic_DNA"/>
</dbReference>
<evidence type="ECO:0000313" key="2">
    <source>
        <dbReference type="Proteomes" id="UP000637643"/>
    </source>
</evidence>
<reference evidence="1" key="1">
    <citation type="journal article" date="2014" name="Int. J. Syst. Evol. Microbiol.">
        <title>Complete genome sequence of Corynebacterium casei LMG S-19264T (=DSM 44701T), isolated from a smear-ripened cheese.</title>
        <authorList>
            <consortium name="US DOE Joint Genome Institute (JGI-PGF)"/>
            <person name="Walter F."/>
            <person name="Albersmeier A."/>
            <person name="Kalinowski J."/>
            <person name="Ruckert C."/>
        </authorList>
    </citation>
    <scope>NUCLEOTIDE SEQUENCE</scope>
    <source>
        <strain evidence="1">CGMCC 1.16134</strain>
    </source>
</reference>
<name>A0A917CB11_9BACL</name>
<comment type="caution">
    <text evidence="1">The sequence shown here is derived from an EMBL/GenBank/DDBJ whole genome shotgun (WGS) entry which is preliminary data.</text>
</comment>
<dbReference type="AlphaFoldDB" id="A0A917CB11"/>
<evidence type="ECO:0000313" key="1">
    <source>
        <dbReference type="EMBL" id="GGF80511.1"/>
    </source>
</evidence>
<gene>
    <name evidence="1" type="ORF">GCM10010912_27030</name>
</gene>